<reference evidence="6 8" key="2">
    <citation type="submission" date="2023-12" db="EMBL/GenBank/DDBJ databases">
        <title>Phenotypic and Genomic Characterization of Methanothermobacter wolfeii Strain BSEL, a CO2-Capturing Archaeon with Minimal Nutrient Requirements.</title>
        <authorList>
            <person name="Ale Enriquez F."/>
            <person name="Ahring B.K."/>
        </authorList>
    </citation>
    <scope>NUCLEOTIDE SEQUENCE [LARGE SCALE GENOMIC DNA]</scope>
    <source>
        <strain evidence="6 8">BSEL-1</strain>
    </source>
</reference>
<evidence type="ECO:0000256" key="3">
    <source>
        <dbReference type="ARBA" id="ARBA00023125"/>
    </source>
</evidence>
<dbReference type="EMBL" id="CP104550">
    <property type="protein sequence ID" value="UXH31822.1"/>
    <property type="molecule type" value="Genomic_DNA"/>
</dbReference>
<feature type="domain" description="HTH lysR-type" evidence="5">
    <location>
        <begin position="16"/>
        <end position="73"/>
    </location>
</feature>
<dbReference type="KEGG" id="mwo:MWSIV6_0085"/>
<dbReference type="GeneID" id="75105686"/>
<dbReference type="Proteomes" id="UP001065373">
    <property type="component" value="Chromosome"/>
</dbReference>
<evidence type="ECO:0000313" key="8">
    <source>
        <dbReference type="Proteomes" id="UP001369247"/>
    </source>
</evidence>
<dbReference type="GeneID" id="58977754"/>
<dbReference type="SUPFAM" id="SSF46785">
    <property type="entry name" value="Winged helix' DNA-binding domain"/>
    <property type="match status" value="1"/>
</dbReference>
<dbReference type="AlphaFoldDB" id="A0A9E7UN66"/>
<keyword evidence="4" id="KW-0804">Transcription</keyword>
<dbReference type="InterPro" id="IPR000847">
    <property type="entry name" value="LysR_HTH_N"/>
</dbReference>
<evidence type="ECO:0000256" key="1">
    <source>
        <dbReference type="ARBA" id="ARBA00009437"/>
    </source>
</evidence>
<evidence type="ECO:0000256" key="4">
    <source>
        <dbReference type="ARBA" id="ARBA00023163"/>
    </source>
</evidence>
<evidence type="ECO:0000256" key="2">
    <source>
        <dbReference type="ARBA" id="ARBA00023015"/>
    </source>
</evidence>
<evidence type="ECO:0000259" key="5">
    <source>
        <dbReference type="PROSITE" id="PS50931"/>
    </source>
</evidence>
<dbReference type="InterPro" id="IPR036388">
    <property type="entry name" value="WH-like_DNA-bd_sf"/>
</dbReference>
<dbReference type="PROSITE" id="PS50931">
    <property type="entry name" value="HTH_LYSR"/>
    <property type="match status" value="1"/>
</dbReference>
<accession>A0A9E7UN66</accession>
<protein>
    <submittedName>
        <fullName evidence="7">LysR family transcriptional regulator</fullName>
    </submittedName>
</protein>
<comment type="similarity">
    <text evidence="1">Belongs to the LysR transcriptional regulatory family.</text>
</comment>
<dbReference type="EMBL" id="JAXUHJ010000010">
    <property type="protein sequence ID" value="MEJ8543146.1"/>
    <property type="molecule type" value="Genomic_DNA"/>
</dbReference>
<name>A0A9E7UN66_METWO</name>
<dbReference type="GO" id="GO:0003700">
    <property type="term" value="F:DNA-binding transcription factor activity"/>
    <property type="evidence" value="ECO:0007669"/>
    <property type="project" value="InterPro"/>
</dbReference>
<organism evidence="7">
    <name type="scientific">Methanothermobacter wolfeii</name>
    <name type="common">Methanobacterium wolfei</name>
    <dbReference type="NCBI Taxonomy" id="145261"/>
    <lineage>
        <taxon>Archaea</taxon>
        <taxon>Methanobacteriati</taxon>
        <taxon>Methanobacteriota</taxon>
        <taxon>Methanomada group</taxon>
        <taxon>Methanobacteria</taxon>
        <taxon>Methanobacteriales</taxon>
        <taxon>Methanobacteriaceae</taxon>
        <taxon>Methanothermobacter</taxon>
    </lineage>
</organism>
<dbReference type="PANTHER" id="PTHR30126">
    <property type="entry name" value="HTH-TYPE TRANSCRIPTIONAL REGULATOR"/>
    <property type="match status" value="1"/>
</dbReference>
<proteinExistence type="inferred from homology"/>
<evidence type="ECO:0000313" key="7">
    <source>
        <dbReference type="EMBL" id="UXH31822.1"/>
    </source>
</evidence>
<dbReference type="Pfam" id="PF00126">
    <property type="entry name" value="HTH_1"/>
    <property type="match status" value="1"/>
</dbReference>
<dbReference type="Proteomes" id="UP001369247">
    <property type="component" value="Unassembled WGS sequence"/>
</dbReference>
<keyword evidence="3" id="KW-0238">DNA-binding</keyword>
<dbReference type="GO" id="GO:0000976">
    <property type="term" value="F:transcription cis-regulatory region binding"/>
    <property type="evidence" value="ECO:0007669"/>
    <property type="project" value="TreeGrafter"/>
</dbReference>
<gene>
    <name evidence="7" type="ORF">N5910_00500</name>
    <name evidence="6" type="ORF">U2150_06555</name>
</gene>
<evidence type="ECO:0000313" key="6">
    <source>
        <dbReference type="EMBL" id="MEJ8543146.1"/>
    </source>
</evidence>
<keyword evidence="8" id="KW-1185">Reference proteome</keyword>
<keyword evidence="2" id="KW-0805">Transcription regulation</keyword>
<sequence>MDIRPLPGMEVDGHEFDHRLFETLKAISETFSQRRASRMLGVTPQVLNRRVLRAESLLNMKLVRRSGAGSELTPEGSELLRLYERQMNLLEPSDRIMVAAGYTSSVLAELVLEASGTEGSLFSSSATDSFHLAGKSRLDMIFLDDPIHAYRRDLDFVPVAYDHLVLVGMDAGDVTELDGASFVEVADSPQRLAWEVLSDTGIDFRIVKTVRSPLQAYRLVERTPGLLTFLSGSQFEGSGVLSDETRHVISLVRCDDRADSLVDFILGDGQETVAEAGFEPLQ</sequence>
<dbReference type="RefSeq" id="WP_074358276.1">
    <property type="nucleotide sequence ID" value="NZ_CP104550.1"/>
</dbReference>
<dbReference type="PANTHER" id="PTHR30126:SF40">
    <property type="entry name" value="HTH-TYPE TRANSCRIPTIONAL REGULATOR GLTR"/>
    <property type="match status" value="1"/>
</dbReference>
<dbReference type="Gene3D" id="1.10.10.10">
    <property type="entry name" value="Winged helix-like DNA-binding domain superfamily/Winged helix DNA-binding domain"/>
    <property type="match status" value="1"/>
</dbReference>
<dbReference type="InterPro" id="IPR036390">
    <property type="entry name" value="WH_DNA-bd_sf"/>
</dbReference>
<reference evidence="7" key="1">
    <citation type="submission" date="2022-09" db="EMBL/GenBank/DDBJ databases">
        <title>Characterization of three MwoI isoschizomers from sequenced genome and metagenomes.</title>
        <authorList>
            <person name="Fomenkov A."/>
            <person name="Xu S.Y."/>
            <person name="Roberts R.J."/>
        </authorList>
    </citation>
    <scope>NUCLEOTIDE SEQUENCE</scope>
    <source>
        <strain evidence="7">DSM 2970</strain>
    </source>
</reference>